<evidence type="ECO:0000256" key="1">
    <source>
        <dbReference type="ARBA" id="ARBA00022553"/>
    </source>
</evidence>
<evidence type="ECO:0000256" key="2">
    <source>
        <dbReference type="PROSITE-ProRule" id="PRU00169"/>
    </source>
</evidence>
<evidence type="ECO:0000259" key="3">
    <source>
        <dbReference type="PROSITE" id="PS50110"/>
    </source>
</evidence>
<keyword evidence="1 2" id="KW-0597">Phosphoprotein</keyword>
<dbReference type="PROSITE" id="PS50110">
    <property type="entry name" value="RESPONSE_REGULATORY"/>
    <property type="match status" value="1"/>
</dbReference>
<dbReference type="Proteomes" id="UP000403266">
    <property type="component" value="Unassembled WGS sequence"/>
</dbReference>
<dbReference type="SUPFAM" id="SSF52172">
    <property type="entry name" value="CheY-like"/>
    <property type="match status" value="1"/>
</dbReference>
<dbReference type="SMART" id="SM00448">
    <property type="entry name" value="REC"/>
    <property type="match status" value="1"/>
</dbReference>
<dbReference type="Pfam" id="PF00072">
    <property type="entry name" value="Response_reg"/>
    <property type="match status" value="1"/>
</dbReference>
<dbReference type="Gene3D" id="3.40.50.2300">
    <property type="match status" value="1"/>
</dbReference>
<gene>
    <name evidence="4" type="ORF">FS320_41915</name>
</gene>
<keyword evidence="5" id="KW-1185">Reference proteome</keyword>
<protein>
    <submittedName>
        <fullName evidence="4">Response regulator</fullName>
    </submittedName>
</protein>
<dbReference type="InterPro" id="IPR050595">
    <property type="entry name" value="Bact_response_regulator"/>
</dbReference>
<dbReference type="InterPro" id="IPR001789">
    <property type="entry name" value="Sig_transdc_resp-reg_receiver"/>
</dbReference>
<dbReference type="EMBL" id="VOSK01000607">
    <property type="protein sequence ID" value="MPR31268.1"/>
    <property type="molecule type" value="Genomic_DNA"/>
</dbReference>
<organism evidence="4 5">
    <name type="scientific">Microvirga tunisiensis</name>
    <dbReference type="NCBI Taxonomy" id="2108360"/>
    <lineage>
        <taxon>Bacteria</taxon>
        <taxon>Pseudomonadati</taxon>
        <taxon>Pseudomonadota</taxon>
        <taxon>Alphaproteobacteria</taxon>
        <taxon>Hyphomicrobiales</taxon>
        <taxon>Methylobacteriaceae</taxon>
        <taxon>Microvirga</taxon>
    </lineage>
</organism>
<dbReference type="OrthoDB" id="9782655at2"/>
<sequence length="130" mass="14430">MSKVPIISVVDDEESVRTAMNSLLSSIGMIVHLFESAEDFLQSPYVSDTACLITDVQMAGISGIELHRFLIAQDQGMPTIFITASPEESIRPRLLETGVVCLLCKPFDEQALLQCLDTALKRNRDKDVMR</sequence>
<comment type="caution">
    <text evidence="4">The sequence shown here is derived from an EMBL/GenBank/DDBJ whole genome shotgun (WGS) entry which is preliminary data.</text>
</comment>
<proteinExistence type="predicted"/>
<dbReference type="PANTHER" id="PTHR44591">
    <property type="entry name" value="STRESS RESPONSE REGULATOR PROTEIN 1"/>
    <property type="match status" value="1"/>
</dbReference>
<name>A0A5N7MWI2_9HYPH</name>
<feature type="domain" description="Response regulatory" evidence="3">
    <location>
        <begin position="6"/>
        <end position="120"/>
    </location>
</feature>
<dbReference type="PANTHER" id="PTHR44591:SF25">
    <property type="entry name" value="CHEMOTAXIS TWO-COMPONENT RESPONSE REGULATOR"/>
    <property type="match status" value="1"/>
</dbReference>
<dbReference type="AlphaFoldDB" id="A0A5N7MWI2"/>
<reference evidence="4 5" key="1">
    <citation type="journal article" date="2019" name="Syst. Appl. Microbiol.">
        <title>Microvirga tunisiensis sp. nov., a root nodule symbiotic bacterium isolated from Lupinus micranthus and L. luteus grown in Northern Tunisia.</title>
        <authorList>
            <person name="Msaddak A."/>
            <person name="Rejili M."/>
            <person name="Duran D."/>
            <person name="Mars M."/>
            <person name="Palacios J.M."/>
            <person name="Ruiz-Argueso T."/>
            <person name="Rey L."/>
            <person name="Imperial J."/>
        </authorList>
    </citation>
    <scope>NUCLEOTIDE SEQUENCE [LARGE SCALE GENOMIC DNA]</scope>
    <source>
        <strain evidence="4 5">Lmie10</strain>
    </source>
</reference>
<accession>A0A5N7MWI2</accession>
<dbReference type="GO" id="GO:0000160">
    <property type="term" value="P:phosphorelay signal transduction system"/>
    <property type="evidence" value="ECO:0007669"/>
    <property type="project" value="InterPro"/>
</dbReference>
<dbReference type="InterPro" id="IPR011006">
    <property type="entry name" value="CheY-like_superfamily"/>
</dbReference>
<feature type="modified residue" description="4-aspartylphosphate" evidence="2">
    <location>
        <position position="55"/>
    </location>
</feature>
<evidence type="ECO:0000313" key="5">
    <source>
        <dbReference type="Proteomes" id="UP000403266"/>
    </source>
</evidence>
<evidence type="ECO:0000313" key="4">
    <source>
        <dbReference type="EMBL" id="MPR31268.1"/>
    </source>
</evidence>